<organism evidence="1 2">
    <name type="scientific">Suillus luteus UH-Slu-Lm8-n1</name>
    <dbReference type="NCBI Taxonomy" id="930992"/>
    <lineage>
        <taxon>Eukaryota</taxon>
        <taxon>Fungi</taxon>
        <taxon>Dikarya</taxon>
        <taxon>Basidiomycota</taxon>
        <taxon>Agaricomycotina</taxon>
        <taxon>Agaricomycetes</taxon>
        <taxon>Agaricomycetidae</taxon>
        <taxon>Boletales</taxon>
        <taxon>Suillineae</taxon>
        <taxon>Suillaceae</taxon>
        <taxon>Suillus</taxon>
    </lineage>
</organism>
<accession>A0A0D0AF80</accession>
<dbReference type="Proteomes" id="UP000054485">
    <property type="component" value="Unassembled WGS sequence"/>
</dbReference>
<dbReference type="EMBL" id="KN835305">
    <property type="protein sequence ID" value="KIK40361.1"/>
    <property type="molecule type" value="Genomic_DNA"/>
</dbReference>
<dbReference type="InParanoid" id="A0A0D0AF80"/>
<dbReference type="AlphaFoldDB" id="A0A0D0AF80"/>
<reference evidence="1 2" key="1">
    <citation type="submission" date="2014-04" db="EMBL/GenBank/DDBJ databases">
        <authorList>
            <consortium name="DOE Joint Genome Institute"/>
            <person name="Kuo A."/>
            <person name="Ruytinx J."/>
            <person name="Rineau F."/>
            <person name="Colpaert J."/>
            <person name="Kohler A."/>
            <person name="Nagy L.G."/>
            <person name="Floudas D."/>
            <person name="Copeland A."/>
            <person name="Barry K.W."/>
            <person name="Cichocki N."/>
            <person name="Veneault-Fourrey C."/>
            <person name="LaButti K."/>
            <person name="Lindquist E.A."/>
            <person name="Lipzen A."/>
            <person name="Lundell T."/>
            <person name="Morin E."/>
            <person name="Murat C."/>
            <person name="Sun H."/>
            <person name="Tunlid A."/>
            <person name="Henrissat B."/>
            <person name="Grigoriev I.V."/>
            <person name="Hibbett D.S."/>
            <person name="Martin F."/>
            <person name="Nordberg H.P."/>
            <person name="Cantor M.N."/>
            <person name="Hua S.X."/>
        </authorList>
    </citation>
    <scope>NUCLEOTIDE SEQUENCE [LARGE SCALE GENOMIC DNA]</scope>
    <source>
        <strain evidence="1 2">UH-Slu-Lm8-n1</strain>
    </source>
</reference>
<keyword evidence="2" id="KW-1185">Reference proteome</keyword>
<reference evidence="2" key="2">
    <citation type="submission" date="2015-01" db="EMBL/GenBank/DDBJ databases">
        <title>Evolutionary Origins and Diversification of the Mycorrhizal Mutualists.</title>
        <authorList>
            <consortium name="DOE Joint Genome Institute"/>
            <consortium name="Mycorrhizal Genomics Consortium"/>
            <person name="Kohler A."/>
            <person name="Kuo A."/>
            <person name="Nagy L.G."/>
            <person name="Floudas D."/>
            <person name="Copeland A."/>
            <person name="Barry K.W."/>
            <person name="Cichocki N."/>
            <person name="Veneault-Fourrey C."/>
            <person name="LaButti K."/>
            <person name="Lindquist E.A."/>
            <person name="Lipzen A."/>
            <person name="Lundell T."/>
            <person name="Morin E."/>
            <person name="Murat C."/>
            <person name="Riley R."/>
            <person name="Ohm R."/>
            <person name="Sun H."/>
            <person name="Tunlid A."/>
            <person name="Henrissat B."/>
            <person name="Grigoriev I.V."/>
            <person name="Hibbett D.S."/>
            <person name="Martin F."/>
        </authorList>
    </citation>
    <scope>NUCLEOTIDE SEQUENCE [LARGE SCALE GENOMIC DNA]</scope>
    <source>
        <strain evidence="2">UH-Slu-Lm8-n1</strain>
    </source>
</reference>
<protein>
    <submittedName>
        <fullName evidence="1">Uncharacterized protein</fullName>
    </submittedName>
</protein>
<evidence type="ECO:0000313" key="1">
    <source>
        <dbReference type="EMBL" id="KIK40361.1"/>
    </source>
</evidence>
<name>A0A0D0AF80_9AGAM</name>
<sequence>MSSSSMRWYVTGWQCQCLFRRDALCVGFHQCVIVTLGPSGTTFDYCAIYRYTLSSQVAAMRTVS</sequence>
<proteinExistence type="predicted"/>
<dbReference type="HOGENOM" id="CLU_2869136_0_0_1"/>
<gene>
    <name evidence="1" type="ORF">CY34DRAFT_273120</name>
</gene>
<evidence type="ECO:0000313" key="2">
    <source>
        <dbReference type="Proteomes" id="UP000054485"/>
    </source>
</evidence>